<evidence type="ECO:0008006" key="3">
    <source>
        <dbReference type="Google" id="ProtNLM"/>
    </source>
</evidence>
<comment type="caution">
    <text evidence="1">The sequence shown here is derived from an EMBL/GenBank/DDBJ whole genome shotgun (WGS) entry which is preliminary data.</text>
</comment>
<gene>
    <name evidence="1" type="ORF">V5799_032320</name>
</gene>
<dbReference type="PANTHER" id="PTHR46461">
    <property type="entry name" value="KELCH DOMAIN-CONTAINING PROTEIN 3"/>
    <property type="match status" value="1"/>
</dbReference>
<dbReference type="AlphaFoldDB" id="A0AAQ4DRI0"/>
<dbReference type="SUPFAM" id="SSF117281">
    <property type="entry name" value="Kelch motif"/>
    <property type="match status" value="1"/>
</dbReference>
<name>A0AAQ4DRI0_AMBAM</name>
<dbReference type="EMBL" id="JARKHS020027746">
    <property type="protein sequence ID" value="KAK8765070.1"/>
    <property type="molecule type" value="Genomic_DNA"/>
</dbReference>
<dbReference type="InterPro" id="IPR052637">
    <property type="entry name" value="KLHDC3-like"/>
</dbReference>
<dbReference type="GO" id="GO:0003682">
    <property type="term" value="F:chromatin binding"/>
    <property type="evidence" value="ECO:0007669"/>
    <property type="project" value="InterPro"/>
</dbReference>
<proteinExistence type="predicted"/>
<dbReference type="GO" id="GO:0005737">
    <property type="term" value="C:cytoplasm"/>
    <property type="evidence" value="ECO:0007669"/>
    <property type="project" value="TreeGrafter"/>
</dbReference>
<reference evidence="1 2" key="1">
    <citation type="journal article" date="2023" name="Arcadia Sci">
        <title>De novo assembly of a long-read Amblyomma americanum tick genome.</title>
        <authorList>
            <person name="Chou S."/>
            <person name="Poskanzer K.E."/>
            <person name="Rollins M."/>
            <person name="Thuy-Boun P.S."/>
        </authorList>
    </citation>
    <scope>NUCLEOTIDE SEQUENCE [LARGE SCALE GENOMIC DNA]</scope>
    <source>
        <strain evidence="1">F_SG_1</strain>
        <tissue evidence="1">Salivary glands</tissue>
    </source>
</reference>
<sequence length="247" mass="27893">MYVFGGFEEDGISREVHSLDLETMQWQQVLTTGRPPLWRFYHSASAIGDRMYVWGGEIDVDEPYGMQSNTFSNSIAFLDTVTSCWEHPSAEGTPPMGRRGHAAFEYKGQLYIFGGHNEDLKRNFGDIHKYDPMTSCWSPVKIQKEGPCARRGPCCCIVGDRLFVFGGRSPEPVQRNGQHVDEQHAAEEACIEHSDLHILDFAPTLKTPCFVAIIEARLDFNNLPQYIKREISAMTPSKISRPFLTTG</sequence>
<evidence type="ECO:0000313" key="1">
    <source>
        <dbReference type="EMBL" id="KAK8765070.1"/>
    </source>
</evidence>
<organism evidence="1 2">
    <name type="scientific">Amblyomma americanum</name>
    <name type="common">Lone star tick</name>
    <dbReference type="NCBI Taxonomy" id="6943"/>
    <lineage>
        <taxon>Eukaryota</taxon>
        <taxon>Metazoa</taxon>
        <taxon>Ecdysozoa</taxon>
        <taxon>Arthropoda</taxon>
        <taxon>Chelicerata</taxon>
        <taxon>Arachnida</taxon>
        <taxon>Acari</taxon>
        <taxon>Parasitiformes</taxon>
        <taxon>Ixodida</taxon>
        <taxon>Ixodoidea</taxon>
        <taxon>Ixodidae</taxon>
        <taxon>Amblyomminae</taxon>
        <taxon>Amblyomma</taxon>
    </lineage>
</organism>
<dbReference type="Proteomes" id="UP001321473">
    <property type="component" value="Unassembled WGS sequence"/>
</dbReference>
<keyword evidence="2" id="KW-1185">Reference proteome</keyword>
<protein>
    <recommendedName>
        <fullName evidence="3">Kelch domain-containing protein 3</fullName>
    </recommendedName>
</protein>
<dbReference type="Gene3D" id="2.120.10.80">
    <property type="entry name" value="Kelch-type beta propeller"/>
    <property type="match status" value="1"/>
</dbReference>
<accession>A0AAQ4DRI0</accession>
<dbReference type="InterPro" id="IPR015915">
    <property type="entry name" value="Kelch-typ_b-propeller"/>
</dbReference>
<dbReference type="PANTHER" id="PTHR46461:SF1">
    <property type="entry name" value="KELCH DOMAIN-CONTAINING PROTEIN 3"/>
    <property type="match status" value="1"/>
</dbReference>
<dbReference type="Pfam" id="PF24681">
    <property type="entry name" value="Kelch_KLHDC2_KLHL20_DRC7"/>
    <property type="match status" value="1"/>
</dbReference>
<evidence type="ECO:0000313" key="2">
    <source>
        <dbReference type="Proteomes" id="UP001321473"/>
    </source>
</evidence>